<evidence type="ECO:0000256" key="9">
    <source>
        <dbReference type="ARBA" id="ARBA00023306"/>
    </source>
</evidence>
<keyword evidence="7 13" id="KW-0067">ATP-binding</keyword>
<dbReference type="InterPro" id="IPR050339">
    <property type="entry name" value="CC_SR_Kinase"/>
</dbReference>
<comment type="catalytic activity">
    <reaction evidence="11">
        <text>L-threonyl-[protein] + ATP = O-phospho-L-threonyl-[protein] + ADP + H(+)</text>
        <dbReference type="Rhea" id="RHEA:46608"/>
        <dbReference type="Rhea" id="RHEA-COMP:11060"/>
        <dbReference type="Rhea" id="RHEA-COMP:11605"/>
        <dbReference type="ChEBI" id="CHEBI:15378"/>
        <dbReference type="ChEBI" id="CHEBI:30013"/>
        <dbReference type="ChEBI" id="CHEBI:30616"/>
        <dbReference type="ChEBI" id="CHEBI:61977"/>
        <dbReference type="ChEBI" id="CHEBI:456216"/>
        <dbReference type="EC" id="2.7.11.1"/>
    </reaction>
</comment>
<evidence type="ECO:0000256" key="2">
    <source>
        <dbReference type="ARBA" id="ARBA00022527"/>
    </source>
</evidence>
<evidence type="ECO:0000313" key="16">
    <source>
        <dbReference type="EMBL" id="CAG9816475.1"/>
    </source>
</evidence>
<dbReference type="GO" id="GO:0051321">
    <property type="term" value="P:meiotic cell cycle"/>
    <property type="evidence" value="ECO:0007669"/>
    <property type="project" value="TreeGrafter"/>
</dbReference>
<dbReference type="Pfam" id="PF00069">
    <property type="entry name" value="Pkinase"/>
    <property type="match status" value="1"/>
</dbReference>
<keyword evidence="6" id="KW-0418">Kinase</keyword>
<feature type="binding site" evidence="13">
    <location>
        <position position="114"/>
    </location>
    <ligand>
        <name>ATP</name>
        <dbReference type="ChEBI" id="CHEBI:30616"/>
    </ligand>
</feature>
<evidence type="ECO:0000256" key="12">
    <source>
        <dbReference type="ARBA" id="ARBA00048679"/>
    </source>
</evidence>
<dbReference type="PROSITE" id="PS00108">
    <property type="entry name" value="PROTEIN_KINASE_ST"/>
    <property type="match status" value="1"/>
</dbReference>
<organism evidence="16 17">
    <name type="scientific">Phaedon cochleariae</name>
    <name type="common">Mustard beetle</name>
    <dbReference type="NCBI Taxonomy" id="80249"/>
    <lineage>
        <taxon>Eukaryota</taxon>
        <taxon>Metazoa</taxon>
        <taxon>Ecdysozoa</taxon>
        <taxon>Arthropoda</taxon>
        <taxon>Hexapoda</taxon>
        <taxon>Insecta</taxon>
        <taxon>Pterygota</taxon>
        <taxon>Neoptera</taxon>
        <taxon>Endopterygota</taxon>
        <taxon>Coleoptera</taxon>
        <taxon>Polyphaga</taxon>
        <taxon>Cucujiformia</taxon>
        <taxon>Chrysomeloidea</taxon>
        <taxon>Chrysomelidae</taxon>
        <taxon>Chrysomelinae</taxon>
        <taxon>Chrysomelini</taxon>
        <taxon>Phaedon</taxon>
    </lineage>
</organism>
<dbReference type="SMART" id="SM00220">
    <property type="entry name" value="S_TKc"/>
    <property type="match status" value="1"/>
</dbReference>
<dbReference type="Gene3D" id="1.10.510.10">
    <property type="entry name" value="Transferase(Phosphotransferase) domain 1"/>
    <property type="match status" value="1"/>
</dbReference>
<dbReference type="AlphaFoldDB" id="A0A9N9X1I8"/>
<dbReference type="OrthoDB" id="5337378at2759"/>
<keyword evidence="5 13" id="KW-0547">Nucleotide-binding</keyword>
<keyword evidence="9" id="KW-0131">Cell cycle</keyword>
<dbReference type="PROSITE" id="PS50011">
    <property type="entry name" value="PROTEIN_KINASE_DOM"/>
    <property type="match status" value="1"/>
</dbReference>
<dbReference type="Gene3D" id="3.30.200.20">
    <property type="entry name" value="Phosphorylase Kinase, domain 1"/>
    <property type="match status" value="1"/>
</dbReference>
<proteinExistence type="inferred from homology"/>
<dbReference type="InterPro" id="IPR008271">
    <property type="entry name" value="Ser/Thr_kinase_AS"/>
</dbReference>
<dbReference type="GO" id="GO:0110031">
    <property type="term" value="P:negative regulation of G2/MI transition of meiotic cell cycle"/>
    <property type="evidence" value="ECO:0007669"/>
    <property type="project" value="TreeGrafter"/>
</dbReference>
<feature type="region of interest" description="Disordered" evidence="14">
    <location>
        <begin position="440"/>
        <end position="522"/>
    </location>
</feature>
<dbReference type="GO" id="GO:0004674">
    <property type="term" value="F:protein serine/threonine kinase activity"/>
    <property type="evidence" value="ECO:0007669"/>
    <property type="project" value="UniProtKB-KW"/>
</dbReference>
<dbReference type="Proteomes" id="UP001153737">
    <property type="component" value="Chromosome 14"/>
</dbReference>
<gene>
    <name evidence="16" type="ORF">PHAECO_LOCUS4399</name>
</gene>
<keyword evidence="8" id="KW-0460">Magnesium</keyword>
<name>A0A9N9X1I8_PHACE</name>
<dbReference type="PROSITE" id="PS00107">
    <property type="entry name" value="PROTEIN_KINASE_ATP"/>
    <property type="match status" value="1"/>
</dbReference>
<evidence type="ECO:0000313" key="17">
    <source>
        <dbReference type="Proteomes" id="UP001153737"/>
    </source>
</evidence>
<evidence type="ECO:0000256" key="6">
    <source>
        <dbReference type="ARBA" id="ARBA00022777"/>
    </source>
</evidence>
<dbReference type="GO" id="GO:0005634">
    <property type="term" value="C:nucleus"/>
    <property type="evidence" value="ECO:0007669"/>
    <property type="project" value="TreeGrafter"/>
</dbReference>
<comment type="similarity">
    <text evidence="10">Belongs to the protein kinase superfamily. Ser/Thr protein kinase family. GCN2 subfamily.</text>
</comment>
<evidence type="ECO:0000256" key="7">
    <source>
        <dbReference type="ARBA" id="ARBA00022840"/>
    </source>
</evidence>
<evidence type="ECO:0000256" key="8">
    <source>
        <dbReference type="ARBA" id="ARBA00022842"/>
    </source>
</evidence>
<evidence type="ECO:0000256" key="5">
    <source>
        <dbReference type="ARBA" id="ARBA00022741"/>
    </source>
</evidence>
<evidence type="ECO:0000256" key="3">
    <source>
        <dbReference type="ARBA" id="ARBA00022679"/>
    </source>
</evidence>
<reference evidence="16" key="1">
    <citation type="submission" date="2022-01" db="EMBL/GenBank/DDBJ databases">
        <authorList>
            <person name="King R."/>
        </authorList>
    </citation>
    <scope>NUCLEOTIDE SEQUENCE</scope>
</reference>
<evidence type="ECO:0000256" key="11">
    <source>
        <dbReference type="ARBA" id="ARBA00047899"/>
    </source>
</evidence>
<evidence type="ECO:0000256" key="4">
    <source>
        <dbReference type="ARBA" id="ARBA00022723"/>
    </source>
</evidence>
<reference evidence="16" key="2">
    <citation type="submission" date="2022-10" db="EMBL/GenBank/DDBJ databases">
        <authorList>
            <consortium name="ENA_rothamsted_submissions"/>
            <consortium name="culmorum"/>
            <person name="King R."/>
        </authorList>
    </citation>
    <scope>NUCLEOTIDE SEQUENCE</scope>
</reference>
<dbReference type="SUPFAM" id="SSF56112">
    <property type="entry name" value="Protein kinase-like (PK-like)"/>
    <property type="match status" value="1"/>
</dbReference>
<sequence>MANRKRGTYFLPQELQTNERLSTKKELAQRKSIPLCPPVPYKMRKSVLANHGVFDKPKPLCFTNSVALSPIYNPTLERSYFEQTFARHALIGEGSFGQVYRARSLEDGQLYAIKRLKSVISFKDRYAEIRNNEKVGVHPNCVRFFMAWEEGYEVYMLLEYCQLSLSDFSVLNNDIPEDLLWGVLYDICKALHYLHGKNLLHLDVKPGNIMMKNGHFKLADFGILVDLKLAPLVCKSTLSDGDSKYLALEVLEGIYQPSCDIFGLGISLLELAADLELPSHGPLWQQLRHEILPQRFYDRVSLGFKVVIERMLKPEYTSRPSAEKILKYSSLKAIEKRDKKSTRVDYAADFSDNDFDIPIEEGDLPIMVNNNNIIETPHCVRSISHISNYDIPYRSIRPHLDNDDLPPHHPHPAAGLLNRKILFPAAKHLLLRRRRPKASQFDSAYESADKSERSAMSLDEEEEEGEENREEEEAEEDEEEEGEHSVLAVHLGDSYRSSDSSFSDDMETETDGGGSGADASGCFVIDDDDIITSTPLSRCKLRKDMPKTKLSFE</sequence>
<dbReference type="GO" id="GO:0005737">
    <property type="term" value="C:cytoplasm"/>
    <property type="evidence" value="ECO:0007669"/>
    <property type="project" value="TreeGrafter"/>
</dbReference>
<dbReference type="PANTHER" id="PTHR11042:SF183">
    <property type="entry name" value="MEMBRANE-ASSOCIATED TYROSINE- AND THREONINE-SPECIFIC CDC2-INHIBITORY KINASE"/>
    <property type="match status" value="1"/>
</dbReference>
<accession>A0A9N9X1I8</accession>
<evidence type="ECO:0000256" key="1">
    <source>
        <dbReference type="ARBA" id="ARBA00012513"/>
    </source>
</evidence>
<evidence type="ECO:0000256" key="10">
    <source>
        <dbReference type="ARBA" id="ARBA00037982"/>
    </source>
</evidence>
<keyword evidence="4" id="KW-0479">Metal-binding</keyword>
<dbReference type="InterPro" id="IPR000719">
    <property type="entry name" value="Prot_kinase_dom"/>
</dbReference>
<evidence type="ECO:0000259" key="15">
    <source>
        <dbReference type="PROSITE" id="PS50011"/>
    </source>
</evidence>
<protein>
    <recommendedName>
        <fullName evidence="1">non-specific serine/threonine protein kinase</fullName>
        <ecNumber evidence="1">2.7.11.1</ecNumber>
    </recommendedName>
</protein>
<evidence type="ECO:0000256" key="13">
    <source>
        <dbReference type="PROSITE-ProRule" id="PRU10141"/>
    </source>
</evidence>
<keyword evidence="3" id="KW-0808">Transferase</keyword>
<dbReference type="EC" id="2.7.11.1" evidence="1"/>
<dbReference type="InterPro" id="IPR017441">
    <property type="entry name" value="Protein_kinase_ATP_BS"/>
</dbReference>
<feature type="compositionally biased region" description="Acidic residues" evidence="14">
    <location>
        <begin position="458"/>
        <end position="482"/>
    </location>
</feature>
<keyword evidence="2" id="KW-0723">Serine/threonine-protein kinase</keyword>
<dbReference type="PANTHER" id="PTHR11042">
    <property type="entry name" value="EUKARYOTIC TRANSLATION INITIATION FACTOR 2-ALPHA KINASE EIF2-ALPHA KINASE -RELATED"/>
    <property type="match status" value="1"/>
</dbReference>
<dbReference type="InterPro" id="IPR011009">
    <property type="entry name" value="Kinase-like_dom_sf"/>
</dbReference>
<keyword evidence="17" id="KW-1185">Reference proteome</keyword>
<feature type="domain" description="Protein kinase" evidence="15">
    <location>
        <begin position="85"/>
        <end position="331"/>
    </location>
</feature>
<dbReference type="EMBL" id="OU896720">
    <property type="protein sequence ID" value="CAG9816475.1"/>
    <property type="molecule type" value="Genomic_DNA"/>
</dbReference>
<dbReference type="GO" id="GO:0005524">
    <property type="term" value="F:ATP binding"/>
    <property type="evidence" value="ECO:0007669"/>
    <property type="project" value="UniProtKB-UniRule"/>
</dbReference>
<evidence type="ECO:0000256" key="14">
    <source>
        <dbReference type="SAM" id="MobiDB-lite"/>
    </source>
</evidence>
<comment type="catalytic activity">
    <reaction evidence="12">
        <text>L-seryl-[protein] + ATP = O-phospho-L-seryl-[protein] + ADP + H(+)</text>
        <dbReference type="Rhea" id="RHEA:17989"/>
        <dbReference type="Rhea" id="RHEA-COMP:9863"/>
        <dbReference type="Rhea" id="RHEA-COMP:11604"/>
        <dbReference type="ChEBI" id="CHEBI:15378"/>
        <dbReference type="ChEBI" id="CHEBI:29999"/>
        <dbReference type="ChEBI" id="CHEBI:30616"/>
        <dbReference type="ChEBI" id="CHEBI:83421"/>
        <dbReference type="ChEBI" id="CHEBI:456216"/>
        <dbReference type="EC" id="2.7.11.1"/>
    </reaction>
</comment>
<dbReference type="GO" id="GO:0046872">
    <property type="term" value="F:metal ion binding"/>
    <property type="evidence" value="ECO:0007669"/>
    <property type="project" value="UniProtKB-KW"/>
</dbReference>